<accession>A0A255YJA7</accession>
<proteinExistence type="predicted"/>
<dbReference type="AlphaFoldDB" id="A0A255YJA7"/>
<dbReference type="Proteomes" id="UP000216991">
    <property type="component" value="Unassembled WGS sequence"/>
</dbReference>
<sequence length="176" mass="18742">MLKQERNREGQMAGANRREALGLGGSLGLALAAAPAAASGPDDAAAAEAALRAFLRSFANCDLPAMEAAFAPDATSFDALTASAGASLPTIASMKRAPGMPALMRRIAQTLPKERPGPPYHRPDLIQDLLVQLVGDVAICSFHFDNPDRLGRRTIVLVRREGVWRILHLHASNLQL</sequence>
<dbReference type="Gene3D" id="3.10.450.50">
    <property type="match status" value="1"/>
</dbReference>
<evidence type="ECO:0000313" key="1">
    <source>
        <dbReference type="EMBL" id="OYQ29259.1"/>
    </source>
</evidence>
<dbReference type="OrthoDB" id="7595915at2"/>
<dbReference type="EMBL" id="NOXT01000106">
    <property type="protein sequence ID" value="OYQ29259.1"/>
    <property type="molecule type" value="Genomic_DNA"/>
</dbReference>
<comment type="caution">
    <text evidence="1">The sequence shown here is derived from an EMBL/GenBank/DDBJ whole genome shotgun (WGS) entry which is preliminary data.</text>
</comment>
<dbReference type="InterPro" id="IPR006311">
    <property type="entry name" value="TAT_signal"/>
</dbReference>
<dbReference type="SUPFAM" id="SSF54427">
    <property type="entry name" value="NTF2-like"/>
    <property type="match status" value="1"/>
</dbReference>
<reference evidence="1 2" key="1">
    <citation type="submission" date="2017-07" db="EMBL/GenBank/DDBJ databases">
        <title>Sandarakinorhabdus cyanobacteriorum sp. nov., a novel bacterium isolated from cyanobacterial aggregates in a eutrophic lake.</title>
        <authorList>
            <person name="Cai H."/>
        </authorList>
    </citation>
    <scope>NUCLEOTIDE SEQUENCE [LARGE SCALE GENOMIC DNA]</scope>
    <source>
        <strain evidence="1 2">TH057</strain>
    </source>
</reference>
<keyword evidence="2" id="KW-1185">Reference proteome</keyword>
<dbReference type="InterPro" id="IPR032710">
    <property type="entry name" value="NTF2-like_dom_sf"/>
</dbReference>
<gene>
    <name evidence="1" type="ORF">CHU93_07915</name>
</gene>
<protein>
    <submittedName>
        <fullName evidence="1">Uncharacterized protein</fullName>
    </submittedName>
</protein>
<organism evidence="1 2">
    <name type="scientific">Sandarakinorhabdus cyanobacteriorum</name>
    <dbReference type="NCBI Taxonomy" id="1981098"/>
    <lineage>
        <taxon>Bacteria</taxon>
        <taxon>Pseudomonadati</taxon>
        <taxon>Pseudomonadota</taxon>
        <taxon>Alphaproteobacteria</taxon>
        <taxon>Sphingomonadales</taxon>
        <taxon>Sphingosinicellaceae</taxon>
        <taxon>Sandarakinorhabdus</taxon>
    </lineage>
</organism>
<name>A0A255YJA7_9SPHN</name>
<dbReference type="PROSITE" id="PS51318">
    <property type="entry name" value="TAT"/>
    <property type="match status" value="1"/>
</dbReference>
<evidence type="ECO:0000313" key="2">
    <source>
        <dbReference type="Proteomes" id="UP000216991"/>
    </source>
</evidence>